<evidence type="ECO:0000256" key="1">
    <source>
        <dbReference type="SAM" id="SignalP"/>
    </source>
</evidence>
<feature type="signal peptide" evidence="1">
    <location>
        <begin position="1"/>
        <end position="21"/>
    </location>
</feature>
<name>A0A1Y3PGE7_9PSED</name>
<protein>
    <recommendedName>
        <fullName evidence="2">DUF4189 domain-containing protein</fullName>
    </recommendedName>
</protein>
<dbReference type="OrthoDB" id="6008701at2"/>
<reference evidence="3 4" key="1">
    <citation type="journal article" date="2017" name="Syst. Appl. Microbiol.">
        <title>Pseudomonas caspiana sp. nov., a citrus pathogen in the Pseudomonas syringae phylogenetic group.</title>
        <authorList>
            <person name="Busquets A."/>
            <person name="Gomila M."/>
            <person name="Beiki F."/>
            <person name="Mulet M."/>
            <person name="Rahimian H."/>
            <person name="Garcia-Valdes E."/>
            <person name="Lalucat J."/>
        </authorList>
    </citation>
    <scope>NUCLEOTIDE SEQUENCE [LARGE SCALE GENOMIC DNA]</scope>
    <source>
        <strain evidence="3 4">FBF102</strain>
    </source>
</reference>
<feature type="domain" description="DUF4189" evidence="2">
    <location>
        <begin position="59"/>
        <end position="154"/>
    </location>
</feature>
<proteinExistence type="predicted"/>
<sequence>MDMKIYLVSLSLLVISLQAGAQTRCPIGVQAGSIQCIPDDPQTGQSAPPRPTGEWIKTWGAIAGSDTTGESGAVVGKLTQEEAKSAALYQCALGGATDCKVDLAYKNQCVALVSSEINSVSQGSATKQRAIDLAMNRCVKKSGGHECKVMYTACSDPIFRKY</sequence>
<evidence type="ECO:0000313" key="4">
    <source>
        <dbReference type="Proteomes" id="UP000195440"/>
    </source>
</evidence>
<keyword evidence="4" id="KW-1185">Reference proteome</keyword>
<accession>A0A1Y3PGE7</accession>
<organism evidence="3 4">
    <name type="scientific">Pseudomonas caspiana</name>
    <dbReference type="NCBI Taxonomy" id="1451454"/>
    <lineage>
        <taxon>Bacteria</taxon>
        <taxon>Pseudomonadati</taxon>
        <taxon>Pseudomonadota</taxon>
        <taxon>Gammaproteobacteria</taxon>
        <taxon>Pseudomonadales</taxon>
        <taxon>Pseudomonadaceae</taxon>
        <taxon>Pseudomonas</taxon>
    </lineage>
</organism>
<evidence type="ECO:0000313" key="3">
    <source>
        <dbReference type="EMBL" id="OUM75874.1"/>
    </source>
</evidence>
<comment type="caution">
    <text evidence="3">The sequence shown here is derived from an EMBL/GenBank/DDBJ whole genome shotgun (WGS) entry which is preliminary data.</text>
</comment>
<dbReference type="Proteomes" id="UP000195440">
    <property type="component" value="Unassembled WGS sequence"/>
</dbReference>
<evidence type="ECO:0000259" key="2">
    <source>
        <dbReference type="Pfam" id="PF13827"/>
    </source>
</evidence>
<dbReference type="Pfam" id="PF13827">
    <property type="entry name" value="DUF4189"/>
    <property type="match status" value="1"/>
</dbReference>
<dbReference type="InterPro" id="IPR025240">
    <property type="entry name" value="DUF4189"/>
</dbReference>
<dbReference type="AlphaFoldDB" id="A0A1Y3PGE7"/>
<dbReference type="EMBL" id="LOHF01000001">
    <property type="protein sequence ID" value="OUM75874.1"/>
    <property type="molecule type" value="Genomic_DNA"/>
</dbReference>
<gene>
    <name evidence="3" type="ORF">AUC60_01895</name>
</gene>
<feature type="chain" id="PRO_5011988552" description="DUF4189 domain-containing protein" evidence="1">
    <location>
        <begin position="22"/>
        <end position="162"/>
    </location>
</feature>
<keyword evidence="1" id="KW-0732">Signal</keyword>